<evidence type="ECO:0000313" key="2">
    <source>
        <dbReference type="Proteomes" id="UP001434883"/>
    </source>
</evidence>
<name>A0ABV0R4B0_9TELE</name>
<keyword evidence="2" id="KW-1185">Reference proteome</keyword>
<feature type="non-terminal residue" evidence="1">
    <location>
        <position position="1"/>
    </location>
</feature>
<dbReference type="EMBL" id="JAHRIN010034085">
    <property type="protein sequence ID" value="MEQ2202969.1"/>
    <property type="molecule type" value="Genomic_DNA"/>
</dbReference>
<proteinExistence type="predicted"/>
<sequence>CVSCGSLSAFRREKPPNLIGCCRNWACVEVTALDLLCIFPEAVQGCCSCVTLSNLPELSLEVSVSRFLRRGWLHSRHPTGSCAVREFIVFLWMCPNSLPVSNNPGSVICGSIISCFSALPCSRVEVCLCFHSCSSSVECDKIRRNFNPCEENMRVFRRAAACHSKPSFSHVLVTAFLFAPWSIDSSFLSFRVQLSHEIPLKKRNVGKKLENVIFPLMITFRASQSIVVPTSPLSFSF</sequence>
<gene>
    <name evidence="1" type="ORF">XENOCAPTIV_021709</name>
</gene>
<protein>
    <submittedName>
        <fullName evidence="1">Uncharacterized protein</fullName>
    </submittedName>
</protein>
<reference evidence="1 2" key="1">
    <citation type="submission" date="2021-06" db="EMBL/GenBank/DDBJ databases">
        <authorList>
            <person name="Palmer J.M."/>
        </authorList>
    </citation>
    <scope>NUCLEOTIDE SEQUENCE [LARGE SCALE GENOMIC DNA]</scope>
    <source>
        <strain evidence="1 2">XC_2019</strain>
        <tissue evidence="1">Muscle</tissue>
    </source>
</reference>
<evidence type="ECO:0000313" key="1">
    <source>
        <dbReference type="EMBL" id="MEQ2202969.1"/>
    </source>
</evidence>
<accession>A0ABV0R4B0</accession>
<comment type="caution">
    <text evidence="1">The sequence shown here is derived from an EMBL/GenBank/DDBJ whole genome shotgun (WGS) entry which is preliminary data.</text>
</comment>
<organism evidence="1 2">
    <name type="scientific">Xenoophorus captivus</name>
    <dbReference type="NCBI Taxonomy" id="1517983"/>
    <lineage>
        <taxon>Eukaryota</taxon>
        <taxon>Metazoa</taxon>
        <taxon>Chordata</taxon>
        <taxon>Craniata</taxon>
        <taxon>Vertebrata</taxon>
        <taxon>Euteleostomi</taxon>
        <taxon>Actinopterygii</taxon>
        <taxon>Neopterygii</taxon>
        <taxon>Teleostei</taxon>
        <taxon>Neoteleostei</taxon>
        <taxon>Acanthomorphata</taxon>
        <taxon>Ovalentaria</taxon>
        <taxon>Atherinomorphae</taxon>
        <taxon>Cyprinodontiformes</taxon>
        <taxon>Goodeidae</taxon>
        <taxon>Xenoophorus</taxon>
    </lineage>
</organism>
<dbReference type="Proteomes" id="UP001434883">
    <property type="component" value="Unassembled WGS sequence"/>
</dbReference>